<dbReference type="Gene3D" id="1.20.1250.20">
    <property type="entry name" value="MFS general substrate transporter like domains"/>
    <property type="match status" value="1"/>
</dbReference>
<dbReference type="GO" id="GO:0016020">
    <property type="term" value="C:membrane"/>
    <property type="evidence" value="ECO:0007669"/>
    <property type="project" value="UniProtKB-SubCell"/>
</dbReference>
<dbReference type="InterPro" id="IPR004752">
    <property type="entry name" value="AmpG_permease/AT-1"/>
</dbReference>
<dbReference type="GO" id="GO:0022857">
    <property type="term" value="F:transmembrane transporter activity"/>
    <property type="evidence" value="ECO:0007669"/>
    <property type="project" value="InterPro"/>
</dbReference>
<proteinExistence type="predicted"/>
<evidence type="ECO:0000256" key="2">
    <source>
        <dbReference type="ARBA" id="ARBA00022448"/>
    </source>
</evidence>
<evidence type="ECO:0000256" key="5">
    <source>
        <dbReference type="ARBA" id="ARBA00023136"/>
    </source>
</evidence>
<dbReference type="Pfam" id="PF07690">
    <property type="entry name" value="MFS_1"/>
    <property type="match status" value="1"/>
</dbReference>
<dbReference type="AlphaFoldDB" id="A0A832I0J3"/>
<comment type="caution">
    <text evidence="7">The sequence shown here is derived from an EMBL/GenBank/DDBJ whole genome shotgun (WGS) entry which is preliminary data.</text>
</comment>
<gene>
    <name evidence="7" type="ORF">ENR23_04945</name>
</gene>
<keyword evidence="3 6" id="KW-0812">Transmembrane</keyword>
<evidence type="ECO:0000313" key="7">
    <source>
        <dbReference type="EMBL" id="HGZ42767.1"/>
    </source>
</evidence>
<feature type="transmembrane region" description="Helical" evidence="6">
    <location>
        <begin position="275"/>
        <end position="295"/>
    </location>
</feature>
<feature type="transmembrane region" description="Helical" evidence="6">
    <location>
        <begin position="116"/>
        <end position="134"/>
    </location>
</feature>
<feature type="transmembrane region" description="Helical" evidence="6">
    <location>
        <begin position="301"/>
        <end position="325"/>
    </location>
</feature>
<evidence type="ECO:0000256" key="1">
    <source>
        <dbReference type="ARBA" id="ARBA00004141"/>
    </source>
</evidence>
<organism evidence="7">
    <name type="scientific">Eiseniibacteriota bacterium</name>
    <dbReference type="NCBI Taxonomy" id="2212470"/>
    <lineage>
        <taxon>Bacteria</taxon>
        <taxon>Candidatus Eiseniibacteriota</taxon>
    </lineage>
</organism>
<keyword evidence="4 6" id="KW-1133">Transmembrane helix</keyword>
<feature type="transmembrane region" description="Helical" evidence="6">
    <location>
        <begin position="79"/>
        <end position="100"/>
    </location>
</feature>
<evidence type="ECO:0000256" key="4">
    <source>
        <dbReference type="ARBA" id="ARBA00022989"/>
    </source>
</evidence>
<feature type="transmembrane region" description="Helical" evidence="6">
    <location>
        <begin position="48"/>
        <end position="67"/>
    </location>
</feature>
<dbReference type="InterPro" id="IPR036259">
    <property type="entry name" value="MFS_trans_sf"/>
</dbReference>
<feature type="transmembrane region" description="Helical" evidence="6">
    <location>
        <begin position="364"/>
        <end position="389"/>
    </location>
</feature>
<reference evidence="7" key="1">
    <citation type="journal article" date="2020" name="mSystems">
        <title>Genome- and Community-Level Interaction Insights into Carbon Utilization and Element Cycling Functions of Hydrothermarchaeota in Hydrothermal Sediment.</title>
        <authorList>
            <person name="Zhou Z."/>
            <person name="Liu Y."/>
            <person name="Xu W."/>
            <person name="Pan J."/>
            <person name="Luo Z.H."/>
            <person name="Li M."/>
        </authorList>
    </citation>
    <scope>NUCLEOTIDE SEQUENCE [LARGE SCALE GENOMIC DNA]</scope>
    <source>
        <strain evidence="7">SpSt-381</strain>
    </source>
</reference>
<dbReference type="PANTHER" id="PTHR12778:SF10">
    <property type="entry name" value="MAJOR FACILITATOR SUPERFAMILY DOMAIN-CONTAINING PROTEIN 3"/>
    <property type="match status" value="1"/>
</dbReference>
<evidence type="ECO:0000256" key="3">
    <source>
        <dbReference type="ARBA" id="ARBA00022692"/>
    </source>
</evidence>
<keyword evidence="5 6" id="KW-0472">Membrane</keyword>
<feature type="transmembrane region" description="Helical" evidence="6">
    <location>
        <begin position="146"/>
        <end position="164"/>
    </location>
</feature>
<name>A0A832I0J3_UNCEI</name>
<accession>A0A832I0J3</accession>
<dbReference type="PANTHER" id="PTHR12778">
    <property type="entry name" value="SOLUTE CARRIER FAMILY 33 ACETYL-COA TRANSPORTER -RELATED"/>
    <property type="match status" value="1"/>
</dbReference>
<evidence type="ECO:0000256" key="6">
    <source>
        <dbReference type="SAM" id="Phobius"/>
    </source>
</evidence>
<protein>
    <submittedName>
        <fullName evidence="7">MFS transporter</fullName>
    </submittedName>
</protein>
<feature type="transmembrane region" description="Helical" evidence="6">
    <location>
        <begin position="337"/>
        <end position="358"/>
    </location>
</feature>
<sequence>MTVSVVMYKGFGVSNTDIALYTSWLYLPWVVKPLWSPVVDLLGTRRRWIWVMQLAIGGGLAGVALTVPAPDFFRWTLAFFWLLAFNSATHDIAADGFYLLATTERQQAFFVGVRTLFYRVATIAGQGLLVMLAGELQERTGDPKRAWSTVMAALAALFVLLGLWHRFVLPRPDADRAGEARQVPQFVRAFLATFGAFFRKPRIGVLLAFLLVYRLGEAQLVKMVAPFLLDERARGGLGLTTTQVGFVYGTVGIVALTLGGILGGMTIARFGLRPWLWPMMLSIHLPDALFIWLAHAQPENLALIQLCVAGEQFGYGFGFTAYLMVMIHISRGEHATAHYAICTGFMALGMMIPGMWSGWLEDRIGYLAFFTWVLISTLPCFLVAPWVPIEEGFGRRTKA</sequence>
<feature type="transmembrane region" description="Helical" evidence="6">
    <location>
        <begin position="245"/>
        <end position="268"/>
    </location>
</feature>
<comment type="subcellular location">
    <subcellularLocation>
        <location evidence="1">Membrane</location>
        <topology evidence="1">Multi-pass membrane protein</topology>
    </subcellularLocation>
</comment>
<dbReference type="SUPFAM" id="SSF103473">
    <property type="entry name" value="MFS general substrate transporter"/>
    <property type="match status" value="1"/>
</dbReference>
<dbReference type="InterPro" id="IPR011701">
    <property type="entry name" value="MFS"/>
</dbReference>
<keyword evidence="2" id="KW-0813">Transport</keyword>
<dbReference type="EMBL" id="DSQF01000012">
    <property type="protein sequence ID" value="HGZ42767.1"/>
    <property type="molecule type" value="Genomic_DNA"/>
</dbReference>